<dbReference type="AlphaFoldDB" id="A0A4S3JET7"/>
<dbReference type="VEuPathDB" id="FungiDB:EYZ11_006836"/>
<name>A0A4S3JET7_9EURO</name>
<comment type="caution">
    <text evidence="1">The sequence shown here is derived from an EMBL/GenBank/DDBJ whole genome shotgun (WGS) entry which is preliminary data.</text>
</comment>
<protein>
    <submittedName>
        <fullName evidence="1">Uncharacterized protein</fullName>
    </submittedName>
</protein>
<evidence type="ECO:0000313" key="2">
    <source>
        <dbReference type="Proteomes" id="UP000308092"/>
    </source>
</evidence>
<dbReference type="Proteomes" id="UP000308092">
    <property type="component" value="Unassembled WGS sequence"/>
</dbReference>
<keyword evidence="2" id="KW-1185">Reference proteome</keyword>
<proteinExistence type="predicted"/>
<organism evidence="1 2">
    <name type="scientific">Aspergillus tanneri</name>
    <dbReference type="NCBI Taxonomy" id="1220188"/>
    <lineage>
        <taxon>Eukaryota</taxon>
        <taxon>Fungi</taxon>
        <taxon>Dikarya</taxon>
        <taxon>Ascomycota</taxon>
        <taxon>Pezizomycotina</taxon>
        <taxon>Eurotiomycetes</taxon>
        <taxon>Eurotiomycetidae</taxon>
        <taxon>Eurotiales</taxon>
        <taxon>Aspergillaceae</taxon>
        <taxon>Aspergillus</taxon>
        <taxon>Aspergillus subgen. Circumdati</taxon>
    </lineage>
</organism>
<dbReference type="EMBL" id="SOSA01000250">
    <property type="protein sequence ID" value="THC93692.1"/>
    <property type="molecule type" value="Genomic_DNA"/>
</dbReference>
<gene>
    <name evidence="1" type="ORF">EYZ11_006836</name>
</gene>
<evidence type="ECO:0000313" key="1">
    <source>
        <dbReference type="EMBL" id="THC93692.1"/>
    </source>
</evidence>
<accession>A0A4S3JET7</accession>
<reference evidence="1 2" key="1">
    <citation type="submission" date="2019-03" db="EMBL/GenBank/DDBJ databases">
        <title>The genome sequence of a newly discovered highly antifungal drug resistant Aspergillus species, Aspergillus tanneri NIH 1004.</title>
        <authorList>
            <person name="Mounaud S."/>
            <person name="Singh I."/>
            <person name="Joardar V."/>
            <person name="Pakala S."/>
            <person name="Pakala S."/>
            <person name="Venepally P."/>
            <person name="Hoover J."/>
            <person name="Nierman W."/>
            <person name="Chung J."/>
            <person name="Losada L."/>
        </authorList>
    </citation>
    <scope>NUCLEOTIDE SEQUENCE [LARGE SCALE GENOMIC DNA]</scope>
    <source>
        <strain evidence="1 2">NIH1004</strain>
    </source>
</reference>
<sequence>MDGNVSVGTGCLAFQFKSAHLMEHLGHMCIRDREPREEDITEVERVYNENPKHHKECFQYCKGGVEYSEDLVAFRQFRNYLIGPILCIAVYSQRYKGVMNSQCSPHVLAQSRDGAVWL</sequence>